<feature type="transmembrane region" description="Helical" evidence="1">
    <location>
        <begin position="12"/>
        <end position="32"/>
    </location>
</feature>
<dbReference type="Proteomes" id="UP000467385">
    <property type="component" value="Chromosome"/>
</dbReference>
<gene>
    <name evidence="2" type="ORF">MCNS_14410</name>
</gene>
<protein>
    <submittedName>
        <fullName evidence="2">Uncharacterized protein</fullName>
    </submittedName>
</protein>
<evidence type="ECO:0000313" key="3">
    <source>
        <dbReference type="Proteomes" id="UP000467385"/>
    </source>
</evidence>
<organism evidence="2 3">
    <name type="scientific">Mycobacterium conspicuum</name>
    <dbReference type="NCBI Taxonomy" id="44010"/>
    <lineage>
        <taxon>Bacteria</taxon>
        <taxon>Bacillati</taxon>
        <taxon>Actinomycetota</taxon>
        <taxon>Actinomycetes</taxon>
        <taxon>Mycobacteriales</taxon>
        <taxon>Mycobacteriaceae</taxon>
        <taxon>Mycobacterium</taxon>
    </lineage>
</organism>
<name>A0A7I7Y9I8_9MYCO</name>
<sequence length="91" mass="9982">MAATAYLGSRRRVLVVLSGFATAILLICDAWFDVNTAGPDDVWRSVFVAAFAELPLAVLLISGTLRLMRMMGGRLWLLPPDGHLWNLELPA</sequence>
<keyword evidence="1" id="KW-0472">Membrane</keyword>
<proteinExistence type="predicted"/>
<keyword evidence="1" id="KW-0812">Transmembrane</keyword>
<reference evidence="2 3" key="1">
    <citation type="journal article" date="2019" name="Emerg. Microbes Infect.">
        <title>Comprehensive subspecies identification of 175 nontuberculous mycobacteria species based on 7547 genomic profiles.</title>
        <authorList>
            <person name="Matsumoto Y."/>
            <person name="Kinjo T."/>
            <person name="Motooka D."/>
            <person name="Nabeya D."/>
            <person name="Jung N."/>
            <person name="Uechi K."/>
            <person name="Horii T."/>
            <person name="Iida T."/>
            <person name="Fujita J."/>
            <person name="Nakamura S."/>
        </authorList>
    </citation>
    <scope>NUCLEOTIDE SEQUENCE [LARGE SCALE GENOMIC DNA]</scope>
    <source>
        <strain evidence="2 3">JCM 14738</strain>
    </source>
</reference>
<keyword evidence="3" id="KW-1185">Reference proteome</keyword>
<dbReference type="AlphaFoldDB" id="A0A7I7Y9I8"/>
<accession>A0A7I7Y9I8</accession>
<keyword evidence="1" id="KW-1133">Transmembrane helix</keyword>
<evidence type="ECO:0000256" key="1">
    <source>
        <dbReference type="SAM" id="Phobius"/>
    </source>
</evidence>
<dbReference type="EMBL" id="AP022613">
    <property type="protein sequence ID" value="BBZ38378.1"/>
    <property type="molecule type" value="Genomic_DNA"/>
</dbReference>
<evidence type="ECO:0000313" key="2">
    <source>
        <dbReference type="EMBL" id="BBZ38378.1"/>
    </source>
</evidence>
<feature type="transmembrane region" description="Helical" evidence="1">
    <location>
        <begin position="44"/>
        <end position="65"/>
    </location>
</feature>